<comment type="caution">
    <text evidence="1">The sequence shown here is derived from an EMBL/GenBank/DDBJ whole genome shotgun (WGS) entry which is preliminary data.</text>
</comment>
<protein>
    <submittedName>
        <fullName evidence="1">Uncharacterized protein</fullName>
    </submittedName>
</protein>
<dbReference type="AlphaFoldDB" id="A0A1Y2D9Z4"/>
<dbReference type="OrthoDB" id="1262810at2759"/>
<gene>
    <name evidence="1" type="ORF">BCR38DRAFT_414788</name>
</gene>
<dbReference type="RefSeq" id="XP_040709888.1">
    <property type="nucleotide sequence ID" value="XM_040858969.1"/>
</dbReference>
<evidence type="ECO:0000313" key="1">
    <source>
        <dbReference type="EMBL" id="ORY55936.1"/>
    </source>
</evidence>
<dbReference type="EMBL" id="MCFJ01000025">
    <property type="protein sequence ID" value="ORY55936.1"/>
    <property type="molecule type" value="Genomic_DNA"/>
</dbReference>
<sequence>MAAYKVHIQPGNFSFSFRHLSGESGMGMISPIWKDADDHPPSGVTRIKLFLHDHGDAAANDSHRQLILQQFREIQDTHLLFLKNIQRICIVFLDEVGRGPQPQTSHSGLPILIQFLIQADLVTQANRQDIVATSSRNIALFDGLAEAFIKAIQQLCSHKSLQYTSMRYLPSKDDFPWEGYWHSLVIRIQKKLAHESVMRPRSGNALSPIGQMRRLTREGILDGTLLFDDTNPEIYLSQHYKSSDLLKLEEDGLMRITTTQILDRVKEDLGRSNSRMKSTDAANQWHTAAAELLGIPFKKQSTKSISILRELDLIPLQNGEWIAAQSATNRLSFPSVDDIIISQDFPLSLINWHAARAQLFTHLGATKPSVKRVRKLIFKKYTDRVNFKSLFDDLDHPQEISMAHLTFLYPVLIDDGSLKTPRSQDVYLIDDHRYGAKKLLCQVTDQDNPDCNALGSVVPFLQPAYLEGPEDQRDTNGAEPWLQWLENTLGVRRRLRLIDRGSITKEFKHIINKRAPDLIGVLQNYWHIIGTDITSNESIRDELSKAKVPCAFGVGKYDDLRFYLDILVYLAENVGDTIDELPMTSKIKIPRKRADAASRIRTWNSALQKEKQDNADQGIILQMYERLKSMSYEIPRTKWEEAILQDLFRQLPRCSNFDVAMVHDELKRKGLSDSTSVSEEKQELWQFNSLLTAETESLDPQPVLEGRIFPVKLLGGEVLLLSAISDFALVDRKGLGDAFAKLVKLLDFTPDEVCRLQPLLHWAGLDDRHLSIKVTEVATPSLDAEGSLQFSRRQFKHRAYALCRFVNTRERAFENLTVADKTHGLAMNYESPRALRGPYSFYQLLRRSEVIETDGISLELQLIEDGRTLRVQQPQTNLHINHSDGSLKIYVPKYGCRQETCLYSKLLNALLKWMVAEDAFKLDFPNEDITTPEREERACASEGSGYLRLLEKVVNAAHKTSLRQNGSFGLSGKRNANNETAEDYLPTHIFSQYERYRMIGAAGELYTTTGSHDKPFYASKAQYKRMQDISCGESDTENLETIYVVFRVFNLSKGSTGLAIYVDPASMNRQGSLKFTVDSWTVIPGETSS</sequence>
<dbReference type="PANTHER" id="PTHR32387:SF0">
    <property type="entry name" value="PROTEIN NO VEIN"/>
    <property type="match status" value="1"/>
</dbReference>
<reference evidence="1 2" key="1">
    <citation type="submission" date="2016-07" db="EMBL/GenBank/DDBJ databases">
        <title>Pervasive Adenine N6-methylation of Active Genes in Fungi.</title>
        <authorList>
            <consortium name="DOE Joint Genome Institute"/>
            <person name="Mondo S.J."/>
            <person name="Dannebaum R.O."/>
            <person name="Kuo R.C."/>
            <person name="Labutti K."/>
            <person name="Haridas S."/>
            <person name="Kuo A."/>
            <person name="Salamov A."/>
            <person name="Ahrendt S.R."/>
            <person name="Lipzen A."/>
            <person name="Sullivan W."/>
            <person name="Andreopoulos W.B."/>
            <person name="Clum A."/>
            <person name="Lindquist E."/>
            <person name="Daum C."/>
            <person name="Ramamoorthy G.K."/>
            <person name="Gryganskyi A."/>
            <person name="Culley D."/>
            <person name="Magnuson J.K."/>
            <person name="James T.Y."/>
            <person name="O'Malley M.A."/>
            <person name="Stajich J.E."/>
            <person name="Spatafora J.W."/>
            <person name="Visel A."/>
            <person name="Grigoriev I.V."/>
        </authorList>
    </citation>
    <scope>NUCLEOTIDE SEQUENCE [LARGE SCALE GENOMIC DNA]</scope>
    <source>
        <strain evidence="1 2">CBS 129021</strain>
    </source>
</reference>
<organism evidence="1 2">
    <name type="scientific">Pseudomassariella vexata</name>
    <dbReference type="NCBI Taxonomy" id="1141098"/>
    <lineage>
        <taxon>Eukaryota</taxon>
        <taxon>Fungi</taxon>
        <taxon>Dikarya</taxon>
        <taxon>Ascomycota</taxon>
        <taxon>Pezizomycotina</taxon>
        <taxon>Sordariomycetes</taxon>
        <taxon>Xylariomycetidae</taxon>
        <taxon>Amphisphaeriales</taxon>
        <taxon>Pseudomassariaceae</taxon>
        <taxon>Pseudomassariella</taxon>
    </lineage>
</organism>
<dbReference type="STRING" id="1141098.A0A1Y2D9Z4"/>
<evidence type="ECO:0000313" key="2">
    <source>
        <dbReference type="Proteomes" id="UP000193689"/>
    </source>
</evidence>
<dbReference type="InterPro" id="IPR052957">
    <property type="entry name" value="Auxin_embryo_med"/>
</dbReference>
<name>A0A1Y2D9Z4_9PEZI</name>
<accession>A0A1Y2D9Z4</accession>
<dbReference type="PANTHER" id="PTHR32387">
    <property type="entry name" value="WU:FJ29H11"/>
    <property type="match status" value="1"/>
</dbReference>
<dbReference type="InParanoid" id="A0A1Y2D9Z4"/>
<dbReference type="Proteomes" id="UP000193689">
    <property type="component" value="Unassembled WGS sequence"/>
</dbReference>
<proteinExistence type="predicted"/>
<keyword evidence="2" id="KW-1185">Reference proteome</keyword>
<dbReference type="GeneID" id="63775181"/>